<dbReference type="RefSeq" id="WP_011463724.1">
    <property type="nucleotide sequence ID" value="NC_007908.1"/>
</dbReference>
<keyword evidence="1" id="KW-1133">Transmembrane helix</keyword>
<feature type="transmembrane region" description="Helical" evidence="1">
    <location>
        <begin position="112"/>
        <end position="133"/>
    </location>
</feature>
<dbReference type="Proteomes" id="UP000008332">
    <property type="component" value="Chromosome"/>
</dbReference>
<accession>Q21YJ7</accession>
<keyword evidence="1" id="KW-0472">Membrane</keyword>
<protein>
    <submittedName>
        <fullName evidence="2">Uncharacterized protein</fullName>
    </submittedName>
</protein>
<dbReference type="EMBL" id="CP000267">
    <property type="protein sequence ID" value="ABD69156.1"/>
    <property type="molecule type" value="Genomic_DNA"/>
</dbReference>
<proteinExistence type="predicted"/>
<dbReference type="KEGG" id="rfr:Rfer_1423"/>
<reference evidence="3" key="1">
    <citation type="submission" date="2006-02" db="EMBL/GenBank/DDBJ databases">
        <title>Complete sequence of chromosome of Rhodoferax ferrireducens DSM 15236.</title>
        <authorList>
            <person name="Copeland A."/>
            <person name="Lucas S."/>
            <person name="Lapidus A."/>
            <person name="Barry K."/>
            <person name="Detter J.C."/>
            <person name="Glavina del Rio T."/>
            <person name="Hammon N."/>
            <person name="Israni S."/>
            <person name="Pitluck S."/>
            <person name="Brettin T."/>
            <person name="Bruce D."/>
            <person name="Han C."/>
            <person name="Tapia R."/>
            <person name="Gilna P."/>
            <person name="Kiss H."/>
            <person name="Schmutz J."/>
            <person name="Larimer F."/>
            <person name="Land M."/>
            <person name="Kyrpides N."/>
            <person name="Ivanova N."/>
            <person name="Richardson P."/>
        </authorList>
    </citation>
    <scope>NUCLEOTIDE SEQUENCE [LARGE SCALE GENOMIC DNA]</scope>
    <source>
        <strain evidence="3">ATCC BAA-621 / DSM 15236 / T118</strain>
    </source>
</reference>
<gene>
    <name evidence="2" type="ordered locus">Rfer_1423</name>
</gene>
<evidence type="ECO:0000313" key="2">
    <source>
        <dbReference type="EMBL" id="ABD69156.1"/>
    </source>
</evidence>
<name>Q21YJ7_ALBFT</name>
<feature type="transmembrane region" description="Helical" evidence="1">
    <location>
        <begin position="47"/>
        <end position="69"/>
    </location>
</feature>
<evidence type="ECO:0000256" key="1">
    <source>
        <dbReference type="SAM" id="Phobius"/>
    </source>
</evidence>
<dbReference type="HOGENOM" id="CLU_1729956_0_0_4"/>
<evidence type="ECO:0000313" key="3">
    <source>
        <dbReference type="Proteomes" id="UP000008332"/>
    </source>
</evidence>
<sequence>MNHNPTIEEASSERVTCQVSEITIAQLVGQVYEFAPPAERSRLLEHLLRPLGVLSLVAVANGIFAKISFRSGFPDLHVQIEDAQNVQASDVITLVNHVQQISVHAVDGLADMLAASPVMAGSAAAALLIAVLLQRARSRRAGDRALPPSMV</sequence>
<dbReference type="OrthoDB" id="8904159at2"/>
<keyword evidence="1" id="KW-0812">Transmembrane</keyword>
<organism evidence="2 3">
    <name type="scientific">Albidiferax ferrireducens (strain ATCC BAA-621 / DSM 15236 / T118)</name>
    <name type="common">Rhodoferax ferrireducens</name>
    <dbReference type="NCBI Taxonomy" id="338969"/>
    <lineage>
        <taxon>Bacteria</taxon>
        <taxon>Pseudomonadati</taxon>
        <taxon>Pseudomonadota</taxon>
        <taxon>Betaproteobacteria</taxon>
        <taxon>Burkholderiales</taxon>
        <taxon>Comamonadaceae</taxon>
        <taxon>Rhodoferax</taxon>
    </lineage>
</organism>
<dbReference type="AlphaFoldDB" id="Q21YJ7"/>
<keyword evidence="3" id="KW-1185">Reference proteome</keyword>